<proteinExistence type="predicted"/>
<evidence type="ECO:0000313" key="1">
    <source>
        <dbReference type="EMBL" id="XCD03310.1"/>
    </source>
</evidence>
<evidence type="ECO:0000313" key="2">
    <source>
        <dbReference type="EMBL" id="XCD04436.1"/>
    </source>
</evidence>
<dbReference type="EMBL" id="PP511341">
    <property type="protein sequence ID" value="XCD03310.1"/>
    <property type="molecule type" value="Genomic_DNA"/>
</dbReference>
<organism evidence="2">
    <name type="scientific">Dulem virus 214</name>
    <dbReference type="NCBI Taxonomy" id="3145691"/>
    <lineage>
        <taxon>Viruses</taxon>
        <taxon>Monodnaviria</taxon>
        <taxon>Sangervirae</taxon>
        <taxon>Phixviricota</taxon>
        <taxon>Malgrandaviricetes</taxon>
        <taxon>Petitvirales</taxon>
        <taxon>Microviridae</taxon>
        <taxon>Microvirus</taxon>
    </lineage>
</organism>
<dbReference type="EMBL" id="PP511460">
    <property type="protein sequence ID" value="XCD04436.1"/>
    <property type="molecule type" value="Genomic_DNA"/>
</dbReference>
<reference evidence="2" key="1">
    <citation type="submission" date="2024-03" db="EMBL/GenBank/DDBJ databases">
        <title>Diverse circular DNA viruses in blood, oral, and fecal samples of captive lemurs.</title>
        <authorList>
            <person name="Paietta E.N."/>
            <person name="Kraberger S."/>
            <person name="Lund M.C."/>
            <person name="Custer J.M."/>
            <person name="Vargas K.M."/>
            <person name="Ehmke E.E."/>
            <person name="Yoder A.D."/>
            <person name="Varsani A."/>
        </authorList>
    </citation>
    <scope>NUCLEOTIDE SEQUENCE</scope>
    <source>
        <strain evidence="1">Duke_18_45</strain>
        <strain evidence="2">Duke_23FS_35</strain>
    </source>
</reference>
<name>A0AAU8AYM5_9VIRU</name>
<accession>A0AAU8AYM5</accession>
<sequence>MGLGVNLNGGLSGAATGAAIGSAIPGVGTAVGAIGGGIIGLFGGKGSNRKDQEKLMDRAWEYEKEGMGLQYQYGQQAAEEEQRRNMEMWNDTNYEAQRKHLEEAGLNPGLMYGNGGTQGASSAGGKGMMPSAPTTNPVAMGLQLKNIELQNKAIESQNALNTANAAKSTAEAKKIGGVDTQKAEMEIQWQGIENRIQESREAIEQNNIKKAEAEAKTAVENWKIAVKDREYADETYAQRVQKLTEEIALIQKEGAVNESIVDVNYNQARKIQREVENFYYEMITKRMSAEAAKEQAANMLQKIKNDFKLGKGHLSVEQEKNLREWIYGGINQITDIVGVVGKLKNARQVIEKMAKGFK</sequence>
<protein>
    <submittedName>
        <fullName evidence="2">DNA pilot protein</fullName>
    </submittedName>
</protein>